<sequence>MTKKSRLTIVWVLALVLASAAGYSIYYFSNLYNQVSNLQKVGESSPFRNLPVTEKTAAQEPPKWEGREPVNVLLMGVDGRDSLAGDIPRSDTMLVASLDPVRKTIHMFSIMRDTYTDIPGFGKQRINTAITHGPNTAMEAVGGLLGIPIQYYVYTDFQGFIALVDSVGGVDFNVEKDMKYLSAADGPEYDIDLKAGMQHLDGRTALQYVRFRHDRLSDFSRTGRQREFLKAVADKLKSNTSIMKLPDILEQVNPYIDTNLSVGDMWKLASVAYDSQIGGSEQIPPNPLLREETIKGAAVLTVSSQEKLESFVQDTLNAPAKPDEAQNALDAPVKPDEATQKLDAPVKPDEAAQKLDAPVKPDEAAQKLDAPVKPDEAPQTPAVPAPSGRKNEALGEGSGELQ</sequence>
<evidence type="ECO:0000313" key="5">
    <source>
        <dbReference type="Proteomes" id="UP000316968"/>
    </source>
</evidence>
<dbReference type="RefSeq" id="WP_141448414.1">
    <property type="nucleotide sequence ID" value="NZ_CP041217.1"/>
</dbReference>
<dbReference type="PANTHER" id="PTHR33392:SF6">
    <property type="entry name" value="POLYISOPRENYL-TEICHOIC ACID--PEPTIDOGLYCAN TEICHOIC ACID TRANSFERASE TAGU"/>
    <property type="match status" value="1"/>
</dbReference>
<gene>
    <name evidence="4" type="ORF">FFV09_14065</name>
</gene>
<dbReference type="NCBIfam" id="TIGR00350">
    <property type="entry name" value="lytR_cpsA_psr"/>
    <property type="match status" value="1"/>
</dbReference>
<feature type="compositionally biased region" description="Basic and acidic residues" evidence="2">
    <location>
        <begin position="333"/>
        <end position="376"/>
    </location>
</feature>
<accession>A0A4Y6UZ43</accession>
<proteinExistence type="inferred from homology"/>
<evidence type="ECO:0000256" key="1">
    <source>
        <dbReference type="ARBA" id="ARBA00006068"/>
    </source>
</evidence>
<feature type="domain" description="Cell envelope-related transcriptional attenuator" evidence="3">
    <location>
        <begin position="89"/>
        <end position="237"/>
    </location>
</feature>
<dbReference type="PANTHER" id="PTHR33392">
    <property type="entry name" value="POLYISOPRENYL-TEICHOIC ACID--PEPTIDOGLYCAN TEICHOIC ACID TRANSFERASE TAGU"/>
    <property type="match status" value="1"/>
</dbReference>
<dbReference type="Gene3D" id="3.40.630.190">
    <property type="entry name" value="LCP protein"/>
    <property type="match status" value="1"/>
</dbReference>
<name>A0A4Y6UZ43_SACBS</name>
<dbReference type="InterPro" id="IPR004474">
    <property type="entry name" value="LytR_CpsA_psr"/>
</dbReference>
<protein>
    <submittedName>
        <fullName evidence="4">LytR family transcriptional regulator</fullName>
    </submittedName>
</protein>
<comment type="similarity">
    <text evidence="1">Belongs to the LytR/CpsA/Psr (LCP) family.</text>
</comment>
<evidence type="ECO:0000313" key="4">
    <source>
        <dbReference type="EMBL" id="QDH21870.1"/>
    </source>
</evidence>
<dbReference type="EMBL" id="CP041217">
    <property type="protein sequence ID" value="QDH21870.1"/>
    <property type="molecule type" value="Genomic_DNA"/>
</dbReference>
<dbReference type="Proteomes" id="UP000316968">
    <property type="component" value="Chromosome"/>
</dbReference>
<keyword evidence="5" id="KW-1185">Reference proteome</keyword>
<evidence type="ECO:0000259" key="3">
    <source>
        <dbReference type="Pfam" id="PF03816"/>
    </source>
</evidence>
<dbReference type="Pfam" id="PF03816">
    <property type="entry name" value="LytR_cpsA_psr"/>
    <property type="match status" value="1"/>
</dbReference>
<evidence type="ECO:0000256" key="2">
    <source>
        <dbReference type="SAM" id="MobiDB-lite"/>
    </source>
</evidence>
<dbReference type="OrthoDB" id="9782542at2"/>
<reference evidence="4 5" key="1">
    <citation type="submission" date="2019-06" db="EMBL/GenBank/DDBJ databases">
        <title>Saccharibacillus brassicae sp. nov., an endophytic bacterium isolated from Chinese cabbage seeds (Brassica pekinensis).</title>
        <authorList>
            <person name="Jiang L."/>
            <person name="Lee J."/>
            <person name="Kim S.W."/>
        </authorList>
    </citation>
    <scope>NUCLEOTIDE SEQUENCE [LARGE SCALE GENOMIC DNA]</scope>
    <source>
        <strain evidence="5">KCTC 43072 / ATSA2</strain>
    </source>
</reference>
<dbReference type="KEGG" id="saca:FFV09_14065"/>
<organism evidence="4 5">
    <name type="scientific">Saccharibacillus brassicae</name>
    <dbReference type="NCBI Taxonomy" id="2583377"/>
    <lineage>
        <taxon>Bacteria</taxon>
        <taxon>Bacillati</taxon>
        <taxon>Bacillota</taxon>
        <taxon>Bacilli</taxon>
        <taxon>Bacillales</taxon>
        <taxon>Paenibacillaceae</taxon>
        <taxon>Saccharibacillus</taxon>
    </lineage>
</organism>
<dbReference type="AlphaFoldDB" id="A0A4Y6UZ43"/>
<feature type="region of interest" description="Disordered" evidence="2">
    <location>
        <begin position="322"/>
        <end position="402"/>
    </location>
</feature>
<dbReference type="InterPro" id="IPR050922">
    <property type="entry name" value="LytR/CpsA/Psr_CW_biosynth"/>
</dbReference>